<reference evidence="2 3" key="1">
    <citation type="submission" date="2020-08" db="EMBL/GenBank/DDBJ databases">
        <title>Genomic Encyclopedia of Type Strains, Phase IV (KMG-IV): sequencing the most valuable type-strain genomes for metagenomic binning, comparative biology and taxonomic classification.</title>
        <authorList>
            <person name="Goeker M."/>
        </authorList>
    </citation>
    <scope>NUCLEOTIDE SEQUENCE [LARGE SCALE GENOMIC DNA]</scope>
    <source>
        <strain evidence="2 3">DSM 29854</strain>
    </source>
</reference>
<gene>
    <name evidence="2" type="ORF">FHS90_003056</name>
</gene>
<comment type="caution">
    <text evidence="2">The sequence shown here is derived from an EMBL/GenBank/DDBJ whole genome shotgun (WGS) entry which is preliminary data.</text>
</comment>
<dbReference type="EMBL" id="JACJIQ010000012">
    <property type="protein sequence ID" value="MBA9078330.1"/>
    <property type="molecule type" value="Genomic_DNA"/>
</dbReference>
<organism evidence="2 3">
    <name type="scientific">Rufibacter quisquiliarum</name>
    <dbReference type="NCBI Taxonomy" id="1549639"/>
    <lineage>
        <taxon>Bacteria</taxon>
        <taxon>Pseudomonadati</taxon>
        <taxon>Bacteroidota</taxon>
        <taxon>Cytophagia</taxon>
        <taxon>Cytophagales</taxon>
        <taxon>Hymenobacteraceae</taxon>
        <taxon>Rufibacter</taxon>
    </lineage>
</organism>
<dbReference type="PROSITE" id="PS50164">
    <property type="entry name" value="GIY_YIG"/>
    <property type="match status" value="1"/>
</dbReference>
<protein>
    <recommendedName>
        <fullName evidence="1">GIY-YIG domain-containing protein</fullName>
    </recommendedName>
</protein>
<proteinExistence type="predicted"/>
<dbReference type="AlphaFoldDB" id="A0A839GI79"/>
<dbReference type="Pfam" id="PF22945">
    <property type="entry name" value="LEM-3_GIY-YIG"/>
    <property type="match status" value="1"/>
</dbReference>
<dbReference type="InterPro" id="IPR000305">
    <property type="entry name" value="GIY-YIG_endonuc"/>
</dbReference>
<dbReference type="Proteomes" id="UP000563094">
    <property type="component" value="Unassembled WGS sequence"/>
</dbReference>
<keyword evidence="3" id="KW-1185">Reference proteome</keyword>
<evidence type="ECO:0000259" key="1">
    <source>
        <dbReference type="PROSITE" id="PS50164"/>
    </source>
</evidence>
<dbReference type="CDD" id="cd10440">
    <property type="entry name" value="GIY-YIG_COG3680"/>
    <property type="match status" value="1"/>
</dbReference>
<evidence type="ECO:0000313" key="2">
    <source>
        <dbReference type="EMBL" id="MBA9078330.1"/>
    </source>
</evidence>
<feature type="domain" description="GIY-YIG" evidence="1">
    <location>
        <begin position="2"/>
        <end position="100"/>
    </location>
</feature>
<sequence length="262" mass="30959">MNEYFVYALIDPRNKQVFYIGKGKGRRHLQHVKEIPELSKDYTSRKKGINENKVKRLQEIITSGHEIEYKIIASELSEESAYILEEILVERLGRVLLKNGNLLNLEPGGNWPYGKVLLEESEKTTLAHVSEKYPELLPVLDQYPHIATKSKLMPWWVAEIPKERALYQYQLNGEYMDVHNETYLTSGTGMRPNLILHCILNNRGYAYGSQWAKEYSERLHNLTLLPKEELEKMERFIRWDYRKEIEIETARNYQKRNRTVES</sequence>
<evidence type="ECO:0000313" key="3">
    <source>
        <dbReference type="Proteomes" id="UP000563094"/>
    </source>
</evidence>
<name>A0A839GI79_9BACT</name>
<accession>A0A839GI79</accession>
<dbReference type="RefSeq" id="WP_182513591.1">
    <property type="nucleotide sequence ID" value="NZ_JACJIQ010000012.1"/>
</dbReference>